<evidence type="ECO:0000313" key="2">
    <source>
        <dbReference type="EMBL" id="CAD9950779.1"/>
    </source>
</evidence>
<reference evidence="2" key="1">
    <citation type="submission" date="2021-01" db="EMBL/GenBank/DDBJ databases">
        <authorList>
            <person name="Corre E."/>
            <person name="Pelletier E."/>
            <person name="Niang G."/>
            <person name="Scheremetjew M."/>
            <person name="Finn R."/>
            <person name="Kale V."/>
            <person name="Holt S."/>
            <person name="Cochrane G."/>
            <person name="Meng A."/>
            <person name="Brown T."/>
            <person name="Cohen L."/>
        </authorList>
    </citation>
    <scope>NUCLEOTIDE SEQUENCE</scope>
    <source>
        <strain evidence="2">CCMP125</strain>
    </source>
</reference>
<keyword evidence="1" id="KW-0732">Signal</keyword>
<evidence type="ECO:0000256" key="1">
    <source>
        <dbReference type="SAM" id="SignalP"/>
    </source>
</evidence>
<gene>
    <name evidence="2" type="ORF">APAL1065_LOCUS5198</name>
</gene>
<dbReference type="EMBL" id="HBHT01007802">
    <property type="protein sequence ID" value="CAD9950779.1"/>
    <property type="molecule type" value="Transcribed_RNA"/>
</dbReference>
<feature type="chain" id="PRO_5031312395" evidence="1">
    <location>
        <begin position="29"/>
        <end position="326"/>
    </location>
</feature>
<proteinExistence type="predicted"/>
<organism evidence="2">
    <name type="scientific">Entomoneis paludosa</name>
    <dbReference type="NCBI Taxonomy" id="265537"/>
    <lineage>
        <taxon>Eukaryota</taxon>
        <taxon>Sar</taxon>
        <taxon>Stramenopiles</taxon>
        <taxon>Ochrophyta</taxon>
        <taxon>Bacillariophyta</taxon>
        <taxon>Bacillariophyceae</taxon>
        <taxon>Bacillariophycidae</taxon>
        <taxon>Entomoneidaceae</taxon>
        <taxon>Entomoneis</taxon>
    </lineage>
</organism>
<name>A0A7S2VDG3_9STRA</name>
<sequence length="326" mass="36813">MLCAAPTSMKCFVALLATLVCLLQPAEALRRLRIVSPLQALTIVDPEVPKEADGQVATWRSRFLPKFKAGLKAEMAAREAIAKQPPPAIPGGAGKDWAARAQAAEQKRIQQEESAAEAAFDQAVAQVGKDQAEKDALMAKMQPKNQNQYQFVGVIQPPSKTAATPEPAAPITWYARKKPQNAKWSVRLVHVNKRAIIKDMFNQGKVDVFAKYQNTGTTDPETNKPIIAREYKIRNRSLRNLWNFSPKHFFTDSSGMYWRERRVRPGLYTDGENVYESSYRFKDGRNGMHKYSSYKDFVKSKSVEQKTKDRIGKRLKEDIPDLVVEE</sequence>
<accession>A0A7S2VDG3</accession>
<feature type="signal peptide" evidence="1">
    <location>
        <begin position="1"/>
        <end position="28"/>
    </location>
</feature>
<dbReference type="AlphaFoldDB" id="A0A7S2VDG3"/>
<protein>
    <submittedName>
        <fullName evidence="2">Uncharacterized protein</fullName>
    </submittedName>
</protein>